<name>A0A8T3BAA1_DENNO</name>
<feature type="chain" id="PRO_5035878470" description="Alpha/beta hydrolase fold-3 domain-containing protein" evidence="1">
    <location>
        <begin position="28"/>
        <end position="357"/>
    </location>
</feature>
<dbReference type="Gene3D" id="3.40.50.1820">
    <property type="entry name" value="alpha/beta hydrolase"/>
    <property type="match status" value="1"/>
</dbReference>
<gene>
    <name evidence="3" type="ORF">KFK09_013922</name>
</gene>
<protein>
    <recommendedName>
        <fullName evidence="2">Alpha/beta hydrolase fold-3 domain-containing protein</fullName>
    </recommendedName>
</protein>
<dbReference type="OrthoDB" id="408631at2759"/>
<organism evidence="3 4">
    <name type="scientific">Dendrobium nobile</name>
    <name type="common">Orchid</name>
    <dbReference type="NCBI Taxonomy" id="94219"/>
    <lineage>
        <taxon>Eukaryota</taxon>
        <taxon>Viridiplantae</taxon>
        <taxon>Streptophyta</taxon>
        <taxon>Embryophyta</taxon>
        <taxon>Tracheophyta</taxon>
        <taxon>Spermatophyta</taxon>
        <taxon>Magnoliopsida</taxon>
        <taxon>Liliopsida</taxon>
        <taxon>Asparagales</taxon>
        <taxon>Orchidaceae</taxon>
        <taxon>Epidendroideae</taxon>
        <taxon>Malaxideae</taxon>
        <taxon>Dendrobiinae</taxon>
        <taxon>Dendrobium</taxon>
    </lineage>
</organism>
<dbReference type="InterPro" id="IPR050466">
    <property type="entry name" value="Carboxylest/Gibb_receptor"/>
</dbReference>
<comment type="caution">
    <text evidence="3">The sequence shown here is derived from an EMBL/GenBank/DDBJ whole genome shotgun (WGS) entry which is preliminary data.</text>
</comment>
<proteinExistence type="predicted"/>
<dbReference type="SMR" id="A0A8T3BAA1"/>
<keyword evidence="1" id="KW-0732">Signal</keyword>
<dbReference type="GO" id="GO:0016787">
    <property type="term" value="F:hydrolase activity"/>
    <property type="evidence" value="ECO:0007669"/>
    <property type="project" value="InterPro"/>
</dbReference>
<dbReference type="AlphaFoldDB" id="A0A8T3BAA1"/>
<dbReference type="EMBL" id="JAGYWB010000010">
    <property type="protein sequence ID" value="KAI0507794.1"/>
    <property type="molecule type" value="Genomic_DNA"/>
</dbReference>
<evidence type="ECO:0000259" key="2">
    <source>
        <dbReference type="Pfam" id="PF07859"/>
    </source>
</evidence>
<keyword evidence="4" id="KW-1185">Reference proteome</keyword>
<evidence type="ECO:0000313" key="3">
    <source>
        <dbReference type="EMBL" id="KAI0507794.1"/>
    </source>
</evidence>
<dbReference type="Proteomes" id="UP000829196">
    <property type="component" value="Unassembled WGS sequence"/>
</dbReference>
<feature type="signal peptide" evidence="1">
    <location>
        <begin position="1"/>
        <end position="27"/>
    </location>
</feature>
<dbReference type="PANTHER" id="PTHR23024">
    <property type="entry name" value="ARYLACETAMIDE DEACETYLASE"/>
    <property type="match status" value="1"/>
</dbReference>
<dbReference type="PANTHER" id="PTHR23024:SF24">
    <property type="entry name" value="ALPHA_BETA HYDROLASE FOLD-3 DOMAIN-CONTAINING PROTEIN"/>
    <property type="match status" value="1"/>
</dbReference>
<dbReference type="Pfam" id="PF07859">
    <property type="entry name" value="Abhydrolase_3"/>
    <property type="match status" value="1"/>
</dbReference>
<dbReference type="InterPro" id="IPR029058">
    <property type="entry name" value="AB_hydrolase_fold"/>
</dbReference>
<dbReference type="InterPro" id="IPR013094">
    <property type="entry name" value="AB_hydrolase_3"/>
</dbReference>
<feature type="domain" description="Alpha/beta hydrolase fold-3" evidence="2">
    <location>
        <begin position="89"/>
        <end position="311"/>
    </location>
</feature>
<dbReference type="SUPFAM" id="SSF53474">
    <property type="entry name" value="alpha/beta-Hydrolases"/>
    <property type="match status" value="1"/>
</dbReference>
<reference evidence="3" key="1">
    <citation type="journal article" date="2022" name="Front. Genet.">
        <title>Chromosome-Scale Assembly of the Dendrobium nobile Genome Provides Insights Into the Molecular Mechanism of the Biosynthesis of the Medicinal Active Ingredient of Dendrobium.</title>
        <authorList>
            <person name="Xu Q."/>
            <person name="Niu S.-C."/>
            <person name="Li K.-L."/>
            <person name="Zheng P.-J."/>
            <person name="Zhang X.-J."/>
            <person name="Jia Y."/>
            <person name="Liu Y."/>
            <person name="Niu Y.-X."/>
            <person name="Yu L.-H."/>
            <person name="Chen D.-F."/>
            <person name="Zhang G.-Q."/>
        </authorList>
    </citation>
    <scope>NUCLEOTIDE SEQUENCE</scope>
    <source>
        <tissue evidence="3">Leaf</tissue>
    </source>
</reference>
<accession>A0A8T3BAA1</accession>
<evidence type="ECO:0000313" key="4">
    <source>
        <dbReference type="Proteomes" id="UP000829196"/>
    </source>
</evidence>
<evidence type="ECO:0000256" key="1">
    <source>
        <dbReference type="SAM" id="SignalP"/>
    </source>
</evidence>
<sequence length="357" mass="39313">MSDSSAKPRLPWTLRLTIALFSAITEASRRADGTINRRLLSFVDLRAAPNPTPQRGVHTVDLTVDPNRNLWIRLFLPTADSRHHHLPLVIFFHGGGFAYLSADNRSYDLLCRRLACKIPAVIVSVNYRLSPEHSFPAPYEDGADVLHFIDFGGIDTAAGHLSDPSSCFLAGDSAGANIVHHVARRWAAAASVGGFKKLKLLGIVQIQPFYGGEEKTESEIQLAGAPIISTKGTDWLWRAFLPAGEDRDHEAVNVLGPKDGAEIEEKFPPAMVVVGGFDPLKDRQRLYCERLRARGKEVTVLEFPEAIHSFYIFPGIAESGKLVEEMGKFVWSKCEPLLAAAKEISGAEQQVVLTHTR</sequence>